<name>A0A8H3FXW6_9LECA</name>
<organism evidence="1 2">
    <name type="scientific">Alectoria fallacina</name>
    <dbReference type="NCBI Taxonomy" id="1903189"/>
    <lineage>
        <taxon>Eukaryota</taxon>
        <taxon>Fungi</taxon>
        <taxon>Dikarya</taxon>
        <taxon>Ascomycota</taxon>
        <taxon>Pezizomycotina</taxon>
        <taxon>Lecanoromycetes</taxon>
        <taxon>OSLEUM clade</taxon>
        <taxon>Lecanoromycetidae</taxon>
        <taxon>Lecanorales</taxon>
        <taxon>Lecanorineae</taxon>
        <taxon>Parmeliaceae</taxon>
        <taxon>Alectoria</taxon>
    </lineage>
</organism>
<dbReference type="OrthoDB" id="3554680at2759"/>
<reference evidence="1" key="1">
    <citation type="submission" date="2021-03" db="EMBL/GenBank/DDBJ databases">
        <authorList>
            <person name="Tagirdzhanova G."/>
        </authorList>
    </citation>
    <scope>NUCLEOTIDE SEQUENCE</scope>
</reference>
<dbReference type="EMBL" id="CAJPDR010000271">
    <property type="protein sequence ID" value="CAF9929683.1"/>
    <property type="molecule type" value="Genomic_DNA"/>
</dbReference>
<protein>
    <submittedName>
        <fullName evidence="1">Uncharacterized protein</fullName>
    </submittedName>
</protein>
<evidence type="ECO:0000313" key="1">
    <source>
        <dbReference type="EMBL" id="CAF9929683.1"/>
    </source>
</evidence>
<sequence length="340" mass="37840">MMRAQAKAVAAFHGNRGGTVTKWDHKGEMPQLLDNVSANYFTGLGSTSPDTILRQPAAIDSIRESDLWILITDGEIAEQNVTELTRLAEVVEVIHVPVVILIGRFAPLKNEGSRALWKMVINLTQHQGRRSPTRATSLGPVWDAATNTLVDVPALLIQHELRLQDLPSLLGEEVITQLTLICKTRGQLGTLRDLLLRHKQQEVMVRLEDRHGAGKIMEDIQNGSGQEDRLLLIEQLRSAHAANRATYLDLQNSRSEESRLVTVINRLINQGLPIISGFEKSSYTADILSRKSNRAMHTEVLSAEESEIHLLALDLSDDIEAFRDRCPICCGEEQIMSVVL</sequence>
<dbReference type="Proteomes" id="UP000664203">
    <property type="component" value="Unassembled WGS sequence"/>
</dbReference>
<gene>
    <name evidence="1" type="ORF">ALECFALPRED_004429</name>
</gene>
<proteinExistence type="predicted"/>
<accession>A0A8H3FXW6</accession>
<keyword evidence="2" id="KW-1185">Reference proteome</keyword>
<evidence type="ECO:0000313" key="2">
    <source>
        <dbReference type="Proteomes" id="UP000664203"/>
    </source>
</evidence>
<dbReference type="AlphaFoldDB" id="A0A8H3FXW6"/>
<comment type="caution">
    <text evidence="1">The sequence shown here is derived from an EMBL/GenBank/DDBJ whole genome shotgun (WGS) entry which is preliminary data.</text>
</comment>